<evidence type="ECO:0000259" key="6">
    <source>
        <dbReference type="PROSITE" id="PS51390"/>
    </source>
</evidence>
<feature type="compositionally biased region" description="Basic and acidic residues" evidence="3">
    <location>
        <begin position="165"/>
        <end position="175"/>
    </location>
</feature>
<dbReference type="InterPro" id="IPR002223">
    <property type="entry name" value="Kunitz_BPTI"/>
</dbReference>
<feature type="compositionally biased region" description="Basic and acidic residues" evidence="3">
    <location>
        <begin position="257"/>
        <end position="268"/>
    </location>
</feature>
<feature type="region of interest" description="Disordered" evidence="3">
    <location>
        <begin position="52"/>
        <end position="74"/>
    </location>
</feature>
<evidence type="ECO:0000256" key="2">
    <source>
        <dbReference type="ARBA" id="ARBA00023157"/>
    </source>
</evidence>
<dbReference type="Gene3D" id="4.10.75.10">
    <property type="entry name" value="Elafin-like"/>
    <property type="match status" value="3"/>
</dbReference>
<feature type="chain" id="PRO_5043665330" evidence="4">
    <location>
        <begin position="22"/>
        <end position="873"/>
    </location>
</feature>
<feature type="region of interest" description="Disordered" evidence="3">
    <location>
        <begin position="108"/>
        <end position="436"/>
    </location>
</feature>
<feature type="domain" description="WAP" evidence="6">
    <location>
        <begin position="611"/>
        <end position="663"/>
    </location>
</feature>
<gene>
    <name evidence="7" type="ORF">NXF25_009868</name>
</gene>
<dbReference type="InterPro" id="IPR036880">
    <property type="entry name" value="Kunitz_BPTI_sf"/>
</dbReference>
<reference evidence="7 8" key="1">
    <citation type="journal article" date="2024" name="Proc. Natl. Acad. Sci. U.S.A.">
        <title>The genetic regulatory architecture and epigenomic basis for age-related changes in rattlesnake venom.</title>
        <authorList>
            <person name="Hogan M.P."/>
            <person name="Holding M.L."/>
            <person name="Nystrom G.S."/>
            <person name="Colston T.J."/>
            <person name="Bartlett D.A."/>
            <person name="Mason A.J."/>
            <person name="Ellsworth S.A."/>
            <person name="Rautsaw R.M."/>
            <person name="Lawrence K.C."/>
            <person name="Strickland J.L."/>
            <person name="He B."/>
            <person name="Fraser P."/>
            <person name="Margres M.J."/>
            <person name="Gilbert D.M."/>
            <person name="Gibbs H.L."/>
            <person name="Parkinson C.L."/>
            <person name="Rokyta D.R."/>
        </authorList>
    </citation>
    <scope>NUCLEOTIDE SEQUENCE [LARGE SCALE GENOMIC DNA]</scope>
    <source>
        <strain evidence="7">DRR0105</strain>
    </source>
</reference>
<dbReference type="SUPFAM" id="SSF57362">
    <property type="entry name" value="BPTI-like"/>
    <property type="match status" value="1"/>
</dbReference>
<evidence type="ECO:0000313" key="8">
    <source>
        <dbReference type="Proteomes" id="UP001474421"/>
    </source>
</evidence>
<keyword evidence="8" id="KW-1185">Reference proteome</keyword>
<dbReference type="Pfam" id="PF00095">
    <property type="entry name" value="WAP"/>
    <property type="match status" value="3"/>
</dbReference>
<dbReference type="Pfam" id="PF00014">
    <property type="entry name" value="Kunitz_BPTI"/>
    <property type="match status" value="1"/>
</dbReference>
<feature type="domain" description="WAP" evidence="6">
    <location>
        <begin position="665"/>
        <end position="711"/>
    </location>
</feature>
<feature type="region of interest" description="Disordered" evidence="3">
    <location>
        <begin position="576"/>
        <end position="616"/>
    </location>
</feature>
<feature type="compositionally biased region" description="Basic residues" evidence="3">
    <location>
        <begin position="381"/>
        <end position="412"/>
    </location>
</feature>
<comment type="similarity">
    <text evidence="1">Belongs to the venom Kunitz-type family.</text>
</comment>
<dbReference type="EMBL" id="JAOTOJ010000003">
    <property type="protein sequence ID" value="KAK9405041.1"/>
    <property type="molecule type" value="Genomic_DNA"/>
</dbReference>
<feature type="compositionally biased region" description="Basic residues" evidence="3">
    <location>
        <begin position="203"/>
        <end position="217"/>
    </location>
</feature>
<dbReference type="GO" id="GO:0004867">
    <property type="term" value="F:serine-type endopeptidase inhibitor activity"/>
    <property type="evidence" value="ECO:0007669"/>
    <property type="project" value="InterPro"/>
</dbReference>
<feature type="compositionally biased region" description="Basic and acidic residues" evidence="3">
    <location>
        <begin position="324"/>
        <end position="354"/>
    </location>
</feature>
<feature type="compositionally biased region" description="Basic residues" evidence="3">
    <location>
        <begin position="269"/>
        <end position="280"/>
    </location>
</feature>
<evidence type="ECO:0000256" key="1">
    <source>
        <dbReference type="ARBA" id="ARBA00008415"/>
    </source>
</evidence>
<feature type="signal peptide" evidence="4">
    <location>
        <begin position="1"/>
        <end position="21"/>
    </location>
</feature>
<evidence type="ECO:0000259" key="5">
    <source>
        <dbReference type="PROSITE" id="PS50279"/>
    </source>
</evidence>
<sequence>MGPSGLQLFLFFFFFLSTGCALFPISLPTETIKIPIDVAPVSSLHPESCERACSPSRWTTLPSSPPREAQSRTDLPLCCPLPSGMFDFTPNPPHPVGCGLWEPMVQRGERGGQRGRGRGVGRKKSGGGEEEEGKGGRRGGEEEEGGRRREEEEKGGGRGGGRGRGRGEEKGRRGGEEEEVGGRRKKEGKEEEKEGGEEEVGGRRKKEGRGRRGRREKSKMEEEEERGRKGGGRGRGRRKKEEGGKRKKRKEGEEQDVGGRRKEEEEGKRGRRGGGRGRGRRKEEGGKRKRKEEEKEGEEEEVGGRRKKEGRGRRGRREKSKMRKKEEEGKRKEEGGRRREEEEERGRRGGEEGGRKRRGKRKREGEEGGKRGREEEEVGGRRKKEGRGRGKRKKRRGKRKMRKGWRRKKRRRERIDTCAKGGGSSPVRPGACPPPAALRDKACRQFCASDDSCPGAQRCCRTGCGRQGHRPVGGSAPLPAHPPHAGGAGKGTPGALPPFRPSPDPDSAPAPQRGRQRGEGVAAALAPLRTPPARGNCPGPPRNIQLGVLRGGRGGGGAAPLPSRCVLHLAGDGLPLETQKRRQRPSLSRRGSGCGGFTPGGGTPSSPSPHPAALRGYCPRRSPSGRHPLLCLASCRRDSDCALRFPGRKCCQDGCHESCVAPVEEHPGVCPKMPVLQTLVPCNHTCIDDQQCLPEEKCCFDGCGRVCLMSERRSRCQLPPEPRPCRELHPRYYYSSRHGHCRFFVYSGCPGNANNCRSRAECERACGRSRPGEGGGSRGSTHTPSSTETPDWLGRLQGRRRTDTRPAVLRPACPEASGLLGKQLVSPPPPNKGNPFSWHPTDWSVNQKLPSLVKSPPFGLGGRAAAAHKALLE</sequence>
<feature type="compositionally biased region" description="Gly residues" evidence="3">
    <location>
        <begin position="592"/>
        <end position="603"/>
    </location>
</feature>
<feature type="compositionally biased region" description="Pro residues" evidence="3">
    <location>
        <begin position="495"/>
        <end position="508"/>
    </location>
</feature>
<dbReference type="SUPFAM" id="SSF57256">
    <property type="entry name" value="Elafin-like"/>
    <property type="match status" value="3"/>
</dbReference>
<dbReference type="PANTHER" id="PTHR46751">
    <property type="entry name" value="EPPIN"/>
    <property type="match status" value="1"/>
</dbReference>
<feature type="domain" description="BPTI/Kunitz inhibitor" evidence="5">
    <location>
        <begin position="716"/>
        <end position="766"/>
    </location>
</feature>
<feature type="domain" description="WAP" evidence="6">
    <location>
        <begin position="425"/>
        <end position="472"/>
    </location>
</feature>
<protein>
    <submittedName>
        <fullName evidence="7">Papilin-like</fullName>
    </submittedName>
</protein>
<organism evidence="7 8">
    <name type="scientific">Crotalus adamanteus</name>
    <name type="common">Eastern diamondback rattlesnake</name>
    <dbReference type="NCBI Taxonomy" id="8729"/>
    <lineage>
        <taxon>Eukaryota</taxon>
        <taxon>Metazoa</taxon>
        <taxon>Chordata</taxon>
        <taxon>Craniata</taxon>
        <taxon>Vertebrata</taxon>
        <taxon>Euteleostomi</taxon>
        <taxon>Lepidosauria</taxon>
        <taxon>Squamata</taxon>
        <taxon>Bifurcata</taxon>
        <taxon>Unidentata</taxon>
        <taxon>Episquamata</taxon>
        <taxon>Toxicofera</taxon>
        <taxon>Serpentes</taxon>
        <taxon>Colubroidea</taxon>
        <taxon>Viperidae</taxon>
        <taxon>Crotalinae</taxon>
        <taxon>Crotalus</taxon>
    </lineage>
</organism>
<dbReference type="InterPro" id="IPR036645">
    <property type="entry name" value="Elafin-like_sf"/>
</dbReference>
<dbReference type="InterPro" id="IPR008197">
    <property type="entry name" value="WAP_dom"/>
</dbReference>
<evidence type="ECO:0000256" key="3">
    <source>
        <dbReference type="SAM" id="MobiDB-lite"/>
    </source>
</evidence>
<proteinExistence type="inferred from homology"/>
<feature type="compositionally biased region" description="Basic and acidic residues" evidence="3">
    <location>
        <begin position="363"/>
        <end position="380"/>
    </location>
</feature>
<accession>A0AAW1BT53</accession>
<dbReference type="CDD" id="cd00109">
    <property type="entry name" value="Kunitz-type"/>
    <property type="match status" value="1"/>
</dbReference>
<dbReference type="Gene3D" id="4.10.410.10">
    <property type="entry name" value="Pancreatic trypsin inhibitor Kunitz domain"/>
    <property type="match status" value="1"/>
</dbReference>
<dbReference type="SMART" id="SM00217">
    <property type="entry name" value="WAP"/>
    <property type="match status" value="3"/>
</dbReference>
<dbReference type="PROSITE" id="PS50279">
    <property type="entry name" value="BPTI_KUNITZ_2"/>
    <property type="match status" value="1"/>
</dbReference>
<evidence type="ECO:0000313" key="7">
    <source>
        <dbReference type="EMBL" id="KAK9405041.1"/>
    </source>
</evidence>
<evidence type="ECO:0000256" key="4">
    <source>
        <dbReference type="SAM" id="SignalP"/>
    </source>
</evidence>
<dbReference type="PROSITE" id="PS51390">
    <property type="entry name" value="WAP"/>
    <property type="match status" value="3"/>
</dbReference>
<dbReference type="InterPro" id="IPR051388">
    <property type="entry name" value="Serpin_venom_toxin"/>
</dbReference>
<keyword evidence="4" id="KW-0732">Signal</keyword>
<comment type="caution">
    <text evidence="7">The sequence shown here is derived from an EMBL/GenBank/DDBJ whole genome shotgun (WGS) entry which is preliminary data.</text>
</comment>
<dbReference type="PRINTS" id="PR00759">
    <property type="entry name" value="BASICPTASE"/>
</dbReference>
<feature type="compositionally biased region" description="Basic and acidic residues" evidence="3">
    <location>
        <begin position="281"/>
        <end position="294"/>
    </location>
</feature>
<dbReference type="AlphaFoldDB" id="A0AAW1BT53"/>
<name>A0AAW1BT53_CROAD</name>
<feature type="compositionally biased region" description="Basic residues" evidence="3">
    <location>
        <begin position="305"/>
        <end position="323"/>
    </location>
</feature>
<feature type="region of interest" description="Disordered" evidence="3">
    <location>
        <begin position="464"/>
        <end position="521"/>
    </location>
</feature>
<dbReference type="GO" id="GO:0005576">
    <property type="term" value="C:extracellular region"/>
    <property type="evidence" value="ECO:0007669"/>
    <property type="project" value="InterPro"/>
</dbReference>
<dbReference type="PANTHER" id="PTHR46751:SF1">
    <property type="entry name" value="WAP FOUR-DISULFIDE CORE DOMAIN PROTEIN 6A"/>
    <property type="match status" value="1"/>
</dbReference>
<keyword evidence="2" id="KW-1015">Disulfide bond</keyword>
<feature type="region of interest" description="Disordered" evidence="3">
    <location>
        <begin position="768"/>
        <end position="807"/>
    </location>
</feature>
<feature type="compositionally biased region" description="Basic residues" evidence="3">
    <location>
        <begin position="229"/>
        <end position="238"/>
    </location>
</feature>
<feature type="compositionally biased region" description="Basic residues" evidence="3">
    <location>
        <begin position="113"/>
        <end position="125"/>
    </location>
</feature>
<dbReference type="Proteomes" id="UP001474421">
    <property type="component" value="Unassembled WGS sequence"/>
</dbReference>
<dbReference type="SMART" id="SM00131">
    <property type="entry name" value="KU"/>
    <property type="match status" value="1"/>
</dbReference>
<feature type="compositionally biased region" description="Basic and acidic residues" evidence="3">
    <location>
        <begin position="133"/>
        <end position="156"/>
    </location>
</feature>